<dbReference type="Gene3D" id="1.25.40.10">
    <property type="entry name" value="Tetratricopeptide repeat domain"/>
    <property type="match status" value="1"/>
</dbReference>
<name>A0AAE1ZEH7_SCHME</name>
<dbReference type="PANTHER" id="PTHR46014">
    <property type="entry name" value="TETRATRICOPEPTIDE REPEAT PROTEIN 1"/>
    <property type="match status" value="1"/>
</dbReference>
<dbReference type="SMART" id="SM00028">
    <property type="entry name" value="TPR"/>
    <property type="match status" value="3"/>
</dbReference>
<proteinExistence type="predicted"/>
<dbReference type="PROSITE" id="PS50005">
    <property type="entry name" value="TPR"/>
    <property type="match status" value="2"/>
</dbReference>
<reference evidence="3" key="2">
    <citation type="journal article" date="2023" name="Infect Dis Poverty">
        <title>Chromosome-scale genome of the human blood fluke Schistosoma mekongi and its implications for public health.</title>
        <authorList>
            <person name="Zhou M."/>
            <person name="Xu L."/>
            <person name="Xu D."/>
            <person name="Chen W."/>
            <person name="Khan J."/>
            <person name="Hu Y."/>
            <person name="Huang H."/>
            <person name="Wei H."/>
            <person name="Zhang Y."/>
            <person name="Chusongsang P."/>
            <person name="Tanasarnprasert K."/>
            <person name="Hu X."/>
            <person name="Limpanont Y."/>
            <person name="Lv Z."/>
        </authorList>
    </citation>
    <scope>NUCLEOTIDE SEQUENCE</scope>
    <source>
        <strain evidence="3">LV_2022a</strain>
    </source>
</reference>
<gene>
    <name evidence="3" type="ORF">MN116_003860</name>
</gene>
<evidence type="ECO:0008006" key="5">
    <source>
        <dbReference type="Google" id="ProtNLM"/>
    </source>
</evidence>
<keyword evidence="1" id="KW-0802">TPR repeat</keyword>
<dbReference type="PANTHER" id="PTHR46014:SF1">
    <property type="entry name" value="TETRATRICOPEPTIDE REPEAT PROTEIN 1"/>
    <property type="match status" value="1"/>
</dbReference>
<keyword evidence="4" id="KW-1185">Reference proteome</keyword>
<feature type="region of interest" description="Disordered" evidence="2">
    <location>
        <begin position="1"/>
        <end position="24"/>
    </location>
</feature>
<evidence type="ECO:0000256" key="2">
    <source>
        <dbReference type="SAM" id="MobiDB-lite"/>
    </source>
</evidence>
<dbReference type="InterPro" id="IPR019734">
    <property type="entry name" value="TPR_rpt"/>
</dbReference>
<sequence>MSSCSDEFLDAEDCLSSSPSGSAVNFEETECLNVPVEHSDGKEKSIDNKILEEESLTVQEIEKRRDDAVAIKDEGNLLFKSGSFSEALVKYTEALDLCPLKCGVERSVIYANRAACHIKLDSPEAAILDCNESLNLQPDYVRCLERRAALLENKDRLSDALEDYKKILQFDPSNQKARYACATLPERIRIQNEKMKEEMLGQLKQLGNLILKPFGLSTDNFKVQKNPESEGYSINFVQNASTSSQ</sequence>
<protein>
    <recommendedName>
        <fullName evidence="5">Tetratricopeptide repeat protein 1</fullName>
    </recommendedName>
</protein>
<evidence type="ECO:0000256" key="1">
    <source>
        <dbReference type="PROSITE-ProRule" id="PRU00339"/>
    </source>
</evidence>
<evidence type="ECO:0000313" key="4">
    <source>
        <dbReference type="Proteomes" id="UP001292079"/>
    </source>
</evidence>
<evidence type="ECO:0000313" key="3">
    <source>
        <dbReference type="EMBL" id="KAK4472625.1"/>
    </source>
</evidence>
<dbReference type="InterPro" id="IPR011990">
    <property type="entry name" value="TPR-like_helical_dom_sf"/>
</dbReference>
<dbReference type="EMBL" id="JALJAT010000002">
    <property type="protein sequence ID" value="KAK4472625.1"/>
    <property type="molecule type" value="Genomic_DNA"/>
</dbReference>
<accession>A0AAE1ZEH7</accession>
<dbReference type="AlphaFoldDB" id="A0AAE1ZEH7"/>
<reference evidence="3" key="1">
    <citation type="submission" date="2022-04" db="EMBL/GenBank/DDBJ databases">
        <authorList>
            <person name="Xu L."/>
            <person name="Lv Z."/>
        </authorList>
    </citation>
    <scope>NUCLEOTIDE SEQUENCE</scope>
    <source>
        <strain evidence="3">LV_2022a</strain>
    </source>
</reference>
<organism evidence="3 4">
    <name type="scientific">Schistosoma mekongi</name>
    <name type="common">Parasitic worm</name>
    <dbReference type="NCBI Taxonomy" id="38744"/>
    <lineage>
        <taxon>Eukaryota</taxon>
        <taxon>Metazoa</taxon>
        <taxon>Spiralia</taxon>
        <taxon>Lophotrochozoa</taxon>
        <taxon>Platyhelminthes</taxon>
        <taxon>Trematoda</taxon>
        <taxon>Digenea</taxon>
        <taxon>Strigeidida</taxon>
        <taxon>Schistosomatoidea</taxon>
        <taxon>Schistosomatidae</taxon>
        <taxon>Schistosoma</taxon>
    </lineage>
</organism>
<feature type="repeat" description="TPR" evidence="1">
    <location>
        <begin position="68"/>
        <end position="101"/>
    </location>
</feature>
<dbReference type="Proteomes" id="UP001292079">
    <property type="component" value="Unassembled WGS sequence"/>
</dbReference>
<feature type="repeat" description="TPR" evidence="1">
    <location>
        <begin position="141"/>
        <end position="174"/>
    </location>
</feature>
<comment type="caution">
    <text evidence="3">The sequence shown here is derived from an EMBL/GenBank/DDBJ whole genome shotgun (WGS) entry which is preliminary data.</text>
</comment>
<dbReference type="InterPro" id="IPR052769">
    <property type="entry name" value="TPR_domain_protein"/>
</dbReference>
<dbReference type="SUPFAM" id="SSF48452">
    <property type="entry name" value="TPR-like"/>
    <property type="match status" value="1"/>
</dbReference>